<feature type="compositionally biased region" description="Polar residues" evidence="1">
    <location>
        <begin position="218"/>
        <end position="235"/>
    </location>
</feature>
<feature type="region of interest" description="Disordered" evidence="1">
    <location>
        <begin position="211"/>
        <end position="236"/>
    </location>
</feature>
<dbReference type="AlphaFoldDB" id="A0A9P0CXY7"/>
<feature type="region of interest" description="Disordered" evidence="1">
    <location>
        <begin position="100"/>
        <end position="130"/>
    </location>
</feature>
<evidence type="ECO:0000313" key="2">
    <source>
        <dbReference type="EMBL" id="CAH1110339.1"/>
    </source>
</evidence>
<evidence type="ECO:0000256" key="1">
    <source>
        <dbReference type="SAM" id="MobiDB-lite"/>
    </source>
</evidence>
<feature type="compositionally biased region" description="Polar residues" evidence="1">
    <location>
        <begin position="44"/>
        <end position="54"/>
    </location>
</feature>
<protein>
    <submittedName>
        <fullName evidence="2">Uncharacterized protein</fullName>
    </submittedName>
</protein>
<accession>A0A9P0CXY7</accession>
<keyword evidence="3" id="KW-1185">Reference proteome</keyword>
<name>A0A9P0CXY7_9CUCU</name>
<organism evidence="2 3">
    <name type="scientific">Psylliodes chrysocephalus</name>
    <dbReference type="NCBI Taxonomy" id="3402493"/>
    <lineage>
        <taxon>Eukaryota</taxon>
        <taxon>Metazoa</taxon>
        <taxon>Ecdysozoa</taxon>
        <taxon>Arthropoda</taxon>
        <taxon>Hexapoda</taxon>
        <taxon>Insecta</taxon>
        <taxon>Pterygota</taxon>
        <taxon>Neoptera</taxon>
        <taxon>Endopterygota</taxon>
        <taxon>Coleoptera</taxon>
        <taxon>Polyphaga</taxon>
        <taxon>Cucujiformia</taxon>
        <taxon>Chrysomeloidea</taxon>
        <taxon>Chrysomelidae</taxon>
        <taxon>Galerucinae</taxon>
        <taxon>Alticini</taxon>
        <taxon>Psylliodes</taxon>
    </lineage>
</organism>
<reference evidence="2" key="1">
    <citation type="submission" date="2022-01" db="EMBL/GenBank/DDBJ databases">
        <authorList>
            <person name="King R."/>
        </authorList>
    </citation>
    <scope>NUCLEOTIDE SEQUENCE</scope>
</reference>
<feature type="region of interest" description="Disordered" evidence="1">
    <location>
        <begin position="40"/>
        <end position="74"/>
    </location>
</feature>
<feature type="compositionally biased region" description="Polar residues" evidence="1">
    <location>
        <begin position="103"/>
        <end position="113"/>
    </location>
</feature>
<gene>
    <name evidence="2" type="ORF">PSYICH_LOCUS10792</name>
</gene>
<dbReference type="OrthoDB" id="6784536at2759"/>
<evidence type="ECO:0000313" key="3">
    <source>
        <dbReference type="Proteomes" id="UP001153636"/>
    </source>
</evidence>
<dbReference type="Proteomes" id="UP001153636">
    <property type="component" value="Chromosome 5"/>
</dbReference>
<proteinExistence type="predicted"/>
<feature type="compositionally biased region" description="Basic and acidic residues" evidence="1">
    <location>
        <begin position="64"/>
        <end position="74"/>
    </location>
</feature>
<sequence>MSGTKKKVKPLERPIYEIDPVTGKNIIFPLDIEAIRRDLERITSPKQGPSQKRNGPNFGRKKKESKDTEEPFKMCEIDPVTGKNIIFPLDIEAITRDLERITSSKQGPSQKRNGPNFGRKKKESKDTEEPFKMCDIAPEPCRFMLTPLELEAMRKEIIASNNHIQQQNVKQINSGRKRVLTKESQGPSKLFDTEEIPSKLRRKEVTTKSIRKGLFSSRGDQNSRSFKTQDSSYGKQNMPKKVPKIIIISKSSPLLNMEEVEDKLINKNLFDFLSPQHCVTKCTDSKNSTSKEKTVNIPTIQEESEDACITNQQVDYEPKTPDSICEFNDLEEMCMEKNLESPITSISNLMQVTGINSSVKRTKLNFNTNIELKIAVNEVEQLIKDEETRHKENMLKLNSLRKSLMNLVGDETENKENNPIKSNRRSIRLHNKSPLKDNNGKLVFTSPTFSRSGDLLKNTLKKNLVAKHLDYQSPRTKKAMELYNSMRSINPLLETPKTERKVSAETPNSINLREMSKKLQSQCFLLQGTPNQK</sequence>
<dbReference type="EMBL" id="OV651817">
    <property type="protein sequence ID" value="CAH1110339.1"/>
    <property type="molecule type" value="Genomic_DNA"/>
</dbReference>